<dbReference type="RefSeq" id="WP_379930850.1">
    <property type="nucleotide sequence ID" value="NZ_JBHUMM010000043.1"/>
</dbReference>
<dbReference type="Gene3D" id="3.30.70.3460">
    <property type="match status" value="1"/>
</dbReference>
<feature type="domain" description="Siroheme decarboxylase AsnC-like ligand binding" evidence="7">
    <location>
        <begin position="83"/>
        <end position="168"/>
    </location>
</feature>
<dbReference type="PANTHER" id="PTHR43413:SF1">
    <property type="entry name" value="SIROHEME DECARBOXYLASE NIRL SUBUNIT"/>
    <property type="match status" value="1"/>
</dbReference>
<evidence type="ECO:0000313" key="10">
    <source>
        <dbReference type="Proteomes" id="UP001597497"/>
    </source>
</evidence>
<comment type="catalytic activity">
    <reaction evidence="5">
        <text>siroheme + 2 H(+) = 12,18-didecarboxysiroheme + 2 CO2</text>
        <dbReference type="Rhea" id="RHEA:19093"/>
        <dbReference type="ChEBI" id="CHEBI:15378"/>
        <dbReference type="ChEBI" id="CHEBI:16526"/>
        <dbReference type="ChEBI" id="CHEBI:60052"/>
        <dbReference type="ChEBI" id="CHEBI:140497"/>
        <dbReference type="EC" id="4.1.1.111"/>
    </reaction>
</comment>
<gene>
    <name evidence="9" type="ORF">ACFSUC_17070</name>
</gene>
<keyword evidence="10" id="KW-1185">Reference proteome</keyword>
<evidence type="ECO:0000256" key="4">
    <source>
        <dbReference type="ARBA" id="ARBA00023471"/>
    </source>
</evidence>
<feature type="compositionally biased region" description="Low complexity" evidence="6">
    <location>
        <begin position="7"/>
        <end position="20"/>
    </location>
</feature>
<dbReference type="SUPFAM" id="SSF46785">
    <property type="entry name" value="Winged helix' DNA-binding domain"/>
    <property type="match status" value="1"/>
</dbReference>
<dbReference type="InterPro" id="IPR036390">
    <property type="entry name" value="WH_DNA-bd_sf"/>
</dbReference>
<evidence type="ECO:0000259" key="8">
    <source>
        <dbReference type="Pfam" id="PF22451"/>
    </source>
</evidence>
<dbReference type="Pfam" id="PF22451">
    <property type="entry name" value="NirdL-like_HTH"/>
    <property type="match status" value="1"/>
</dbReference>
<dbReference type="EC" id="4.1.1.111" evidence="4"/>
<evidence type="ECO:0000256" key="6">
    <source>
        <dbReference type="SAM" id="MobiDB-lite"/>
    </source>
</evidence>
<reference evidence="10" key="1">
    <citation type="journal article" date="2019" name="Int. J. Syst. Evol. Microbiol.">
        <title>The Global Catalogue of Microorganisms (GCM) 10K type strain sequencing project: providing services to taxonomists for standard genome sequencing and annotation.</title>
        <authorList>
            <consortium name="The Broad Institute Genomics Platform"/>
            <consortium name="The Broad Institute Genome Sequencing Center for Infectious Disease"/>
            <person name="Wu L."/>
            <person name="Ma J."/>
        </authorList>
    </citation>
    <scope>NUCLEOTIDE SEQUENCE [LARGE SCALE GENOMIC DNA]</scope>
    <source>
        <strain evidence="10">KCTC 33676</strain>
    </source>
</reference>
<comment type="pathway">
    <text evidence="2">Porphyrin-containing compound metabolism.</text>
</comment>
<proteinExistence type="inferred from homology"/>
<dbReference type="InterPro" id="IPR050684">
    <property type="entry name" value="HTH-Siroheme_Decarb"/>
</dbReference>
<dbReference type="EMBL" id="JBHUMM010000043">
    <property type="protein sequence ID" value="MFD2673288.1"/>
    <property type="molecule type" value="Genomic_DNA"/>
</dbReference>
<dbReference type="InterPro" id="IPR053953">
    <property type="entry name" value="NirdL-like_HTH"/>
</dbReference>
<sequence>MSMTPHQSTSSMTSRQSASSFPLTELERSILRLLQDEWPLVPQPYQWIANQLGIEQEELFQHIDRMKASGLIRRIGMVMRHRKMGITANPMIVWRVPESRLNELGEWLAEQPEVTHAYHRPMLPDFPYNLYCMIHMKTTTECEAFASRLSRISGIADYQLLYSTKELKKSSMRYV</sequence>
<keyword evidence="1" id="KW-0456">Lyase</keyword>
<evidence type="ECO:0000256" key="2">
    <source>
        <dbReference type="ARBA" id="ARBA00023444"/>
    </source>
</evidence>
<evidence type="ECO:0000256" key="1">
    <source>
        <dbReference type="ARBA" id="ARBA00023239"/>
    </source>
</evidence>
<dbReference type="InterPro" id="IPR040523">
    <property type="entry name" value="AsnC_trans_reg2"/>
</dbReference>
<protein>
    <recommendedName>
        <fullName evidence="4">siroheme decarboxylase</fullName>
        <ecNumber evidence="4">4.1.1.111</ecNumber>
    </recommendedName>
</protein>
<feature type="domain" description="Siroheme decarboxylase NirL-like HTH" evidence="8">
    <location>
        <begin position="27"/>
        <end position="73"/>
    </location>
</feature>
<feature type="region of interest" description="Disordered" evidence="6">
    <location>
        <begin position="1"/>
        <end position="20"/>
    </location>
</feature>
<name>A0ABW5RE54_9BACL</name>
<organism evidence="9 10">
    <name type="scientific">Marinicrinis sediminis</name>
    <dbReference type="NCBI Taxonomy" id="1652465"/>
    <lineage>
        <taxon>Bacteria</taxon>
        <taxon>Bacillati</taxon>
        <taxon>Bacillota</taxon>
        <taxon>Bacilli</taxon>
        <taxon>Bacillales</taxon>
        <taxon>Paenibacillaceae</taxon>
    </lineage>
</organism>
<evidence type="ECO:0000256" key="3">
    <source>
        <dbReference type="ARBA" id="ARBA00023457"/>
    </source>
</evidence>
<evidence type="ECO:0000256" key="5">
    <source>
        <dbReference type="ARBA" id="ARBA00048470"/>
    </source>
</evidence>
<dbReference type="PANTHER" id="PTHR43413">
    <property type="entry name" value="TRANSCRIPTIONAL REGULATOR, ASNC FAMILY"/>
    <property type="match status" value="1"/>
</dbReference>
<comment type="similarity">
    <text evidence="3">Belongs to the Ahb/Nir family.</text>
</comment>
<dbReference type="Proteomes" id="UP001597497">
    <property type="component" value="Unassembled WGS sequence"/>
</dbReference>
<comment type="caution">
    <text evidence="9">The sequence shown here is derived from an EMBL/GenBank/DDBJ whole genome shotgun (WGS) entry which is preliminary data.</text>
</comment>
<accession>A0ABW5RE54</accession>
<dbReference type="Pfam" id="PF17805">
    <property type="entry name" value="AsnC_trans_reg2"/>
    <property type="match status" value="1"/>
</dbReference>
<evidence type="ECO:0000313" key="9">
    <source>
        <dbReference type="EMBL" id="MFD2673288.1"/>
    </source>
</evidence>
<evidence type="ECO:0000259" key="7">
    <source>
        <dbReference type="Pfam" id="PF17805"/>
    </source>
</evidence>